<comment type="caution">
    <text evidence="1">The sequence shown here is derived from an EMBL/GenBank/DDBJ whole genome shotgun (WGS) entry which is preliminary data.</text>
</comment>
<sequence>MIGPGGEAPMVLGVLWGLTGMTLCFVILRLWTRLGVLQAYGMDDHFFNFAFVGVSDDGIVSVSSNDAIVLFVAYDVMITVASFYGFGRNISELESPHDVSHAILFEAIGQTILVVGTVVSKTSLALFLLRLVTTRLHQFIILVPVIILGLFVVISLVVFWFSCKPVEFLWNRFLPGGTCPIDPGPISTAAGAWSVVVDFWYAITPWALLWNVQMAKREKLLINISMSLGVIAGACGIQRALELKNLGSTNFTRDTVGLIVWHAAELAVTMVCIGIPVCRPLFKGWLNLWTSRNGSKPTGPYTKDMTGSNGNFMMRTIGGTDYTVRVGLKTPELDLGGRAGERSGYETSGTERSAKVFGDDNSVESILGPELRQGQTRDGHTRGWSNGSAKGGNHDIWVKSEVVVKSTARD</sequence>
<protein>
    <submittedName>
        <fullName evidence="1">Uncharacterized protein</fullName>
    </submittedName>
</protein>
<keyword evidence="2" id="KW-1185">Reference proteome</keyword>
<evidence type="ECO:0000313" key="2">
    <source>
        <dbReference type="Proteomes" id="UP000805649"/>
    </source>
</evidence>
<dbReference type="Proteomes" id="UP000805649">
    <property type="component" value="Unassembled WGS sequence"/>
</dbReference>
<gene>
    <name evidence="1" type="ORF">CTRU02_213025</name>
</gene>
<evidence type="ECO:0000313" key="1">
    <source>
        <dbReference type="EMBL" id="KAL0932072.1"/>
    </source>
</evidence>
<reference evidence="1 2" key="1">
    <citation type="journal article" date="2020" name="Phytopathology">
        <title>Genome Sequence Resources of Colletotrichum truncatum, C. plurivorum, C. musicola, and C. sojae: Four Species Pathogenic to Soybean (Glycine max).</title>
        <authorList>
            <person name="Rogerio F."/>
            <person name="Boufleur T.R."/>
            <person name="Ciampi-Guillardi M."/>
            <person name="Sukno S.A."/>
            <person name="Thon M.R."/>
            <person name="Massola Junior N.S."/>
            <person name="Baroncelli R."/>
        </authorList>
    </citation>
    <scope>NUCLEOTIDE SEQUENCE [LARGE SCALE GENOMIC DNA]</scope>
    <source>
        <strain evidence="1 2">CMES1059</strain>
    </source>
</reference>
<name>A0ACC3YLK4_COLTU</name>
<dbReference type="EMBL" id="VUJX02000009">
    <property type="protein sequence ID" value="KAL0932072.1"/>
    <property type="molecule type" value="Genomic_DNA"/>
</dbReference>
<proteinExistence type="predicted"/>
<accession>A0ACC3YLK4</accession>
<organism evidence="1 2">
    <name type="scientific">Colletotrichum truncatum</name>
    <name type="common">Anthracnose fungus</name>
    <name type="synonym">Colletotrichum capsici</name>
    <dbReference type="NCBI Taxonomy" id="5467"/>
    <lineage>
        <taxon>Eukaryota</taxon>
        <taxon>Fungi</taxon>
        <taxon>Dikarya</taxon>
        <taxon>Ascomycota</taxon>
        <taxon>Pezizomycotina</taxon>
        <taxon>Sordariomycetes</taxon>
        <taxon>Hypocreomycetidae</taxon>
        <taxon>Glomerellales</taxon>
        <taxon>Glomerellaceae</taxon>
        <taxon>Colletotrichum</taxon>
        <taxon>Colletotrichum truncatum species complex</taxon>
    </lineage>
</organism>